<dbReference type="EMBL" id="AAXW01000040">
    <property type="protein sequence ID" value="EAZ89644.1"/>
    <property type="molecule type" value="Genomic_DNA"/>
</dbReference>
<sequence>MNDSSQFPNPMQPFNAKRIITGALRLYRDRFKAYFWVSLQVTLWSILPFISFLGLIILFTSLVFLFDINIINAALIAYILIIIVTLILWALFSVYCWCHGSKNSALISRLAFREIIYQPETTKQAQENIRKFWSFYGLQVVISLIISGISIILSMIQWIAIDLPSYFINQPIITDLLRLIGTILYSIVYLWCYNHFFIAETIFVIEDDQEIINSIKKSWKLTNPYIWPILLVIFLSFLVTLPVYLISAIPILSVIPFFNINENTDFTFYGIIALGFLGSIFLFCLLNLITLPFWQIVKGIIYYALTINKNHENTN</sequence>
<reference evidence="2 3" key="1">
    <citation type="submission" date="2007-03" db="EMBL/GenBank/DDBJ databases">
        <authorList>
            <person name="Stal L."/>
            <person name="Ferriera S."/>
            <person name="Johnson J."/>
            <person name="Kravitz S."/>
            <person name="Beeson K."/>
            <person name="Sutton G."/>
            <person name="Rogers Y.-H."/>
            <person name="Friedman R."/>
            <person name="Frazier M."/>
            <person name="Venter J.C."/>
        </authorList>
    </citation>
    <scope>NUCLEOTIDE SEQUENCE [LARGE SCALE GENOMIC DNA]</scope>
    <source>
        <strain evidence="2 3">CCY0110</strain>
    </source>
</reference>
<feature type="transmembrane region" description="Helical" evidence="1">
    <location>
        <begin position="179"/>
        <end position="205"/>
    </location>
</feature>
<feature type="transmembrane region" description="Helical" evidence="1">
    <location>
        <begin position="70"/>
        <end position="98"/>
    </location>
</feature>
<dbReference type="eggNOG" id="COG1714">
    <property type="taxonomic scope" value="Bacteria"/>
</dbReference>
<feature type="transmembrane region" description="Helical" evidence="1">
    <location>
        <begin position="34"/>
        <end position="64"/>
    </location>
</feature>
<gene>
    <name evidence="2" type="ORF">CY0110_24466</name>
</gene>
<evidence type="ECO:0000256" key="1">
    <source>
        <dbReference type="SAM" id="Phobius"/>
    </source>
</evidence>
<evidence type="ECO:0008006" key="4">
    <source>
        <dbReference type="Google" id="ProtNLM"/>
    </source>
</evidence>
<dbReference type="AlphaFoldDB" id="A3IV83"/>
<evidence type="ECO:0000313" key="2">
    <source>
        <dbReference type="EMBL" id="EAZ89644.1"/>
    </source>
</evidence>
<feature type="transmembrane region" description="Helical" evidence="1">
    <location>
        <begin position="133"/>
        <end position="159"/>
    </location>
</feature>
<organism evidence="2 3">
    <name type="scientific">Crocosphaera chwakensis CCY0110</name>
    <dbReference type="NCBI Taxonomy" id="391612"/>
    <lineage>
        <taxon>Bacteria</taxon>
        <taxon>Bacillati</taxon>
        <taxon>Cyanobacteriota</taxon>
        <taxon>Cyanophyceae</taxon>
        <taxon>Oscillatoriophycideae</taxon>
        <taxon>Chroococcales</taxon>
        <taxon>Aphanothecaceae</taxon>
        <taxon>Crocosphaera</taxon>
        <taxon>Crocosphaera chwakensis</taxon>
    </lineage>
</organism>
<name>A3IV83_9CHRO</name>
<comment type="caution">
    <text evidence="2">The sequence shown here is derived from an EMBL/GenBank/DDBJ whole genome shotgun (WGS) entry which is preliminary data.</text>
</comment>
<keyword evidence="1" id="KW-1133">Transmembrane helix</keyword>
<feature type="transmembrane region" description="Helical" evidence="1">
    <location>
        <begin position="225"/>
        <end position="246"/>
    </location>
</feature>
<dbReference type="RefSeq" id="WP_008277291.1">
    <property type="nucleotide sequence ID" value="NZ_AAXW01000040.1"/>
</dbReference>
<dbReference type="Proteomes" id="UP000003781">
    <property type="component" value="Unassembled WGS sequence"/>
</dbReference>
<protein>
    <recommendedName>
        <fullName evidence="4">Glycerophosphoryl diester phosphodiesterase membrane domain-containing protein</fullName>
    </recommendedName>
</protein>
<keyword evidence="1" id="KW-0812">Transmembrane</keyword>
<proteinExistence type="predicted"/>
<feature type="transmembrane region" description="Helical" evidence="1">
    <location>
        <begin position="266"/>
        <end position="289"/>
    </location>
</feature>
<keyword evidence="1" id="KW-0472">Membrane</keyword>
<evidence type="ECO:0000313" key="3">
    <source>
        <dbReference type="Proteomes" id="UP000003781"/>
    </source>
</evidence>
<keyword evidence="3" id="KW-1185">Reference proteome</keyword>
<accession>A3IV83</accession>
<dbReference type="OrthoDB" id="426215at2"/>